<comment type="caution">
    <text evidence="2">The sequence shown here is derived from an EMBL/GenBank/DDBJ whole genome shotgun (WGS) entry which is preliminary data.</text>
</comment>
<protein>
    <recommendedName>
        <fullName evidence="4">Pilus assembly protein</fullName>
    </recommendedName>
</protein>
<dbReference type="RefSeq" id="WP_067647106.1">
    <property type="nucleotide sequence ID" value="NZ_KQ961026.1"/>
</dbReference>
<accession>A0A135P1Q4</accession>
<dbReference type="InterPro" id="IPR007047">
    <property type="entry name" value="Flp_Fap"/>
</dbReference>
<organism evidence="2 3">
    <name type="scientific">Agrobacterium bohemicum</name>
    <dbReference type="NCBI Taxonomy" id="2052828"/>
    <lineage>
        <taxon>Bacteria</taxon>
        <taxon>Pseudomonadati</taxon>
        <taxon>Pseudomonadota</taxon>
        <taxon>Alphaproteobacteria</taxon>
        <taxon>Hyphomicrobiales</taxon>
        <taxon>Rhizobiaceae</taxon>
        <taxon>Rhizobium/Agrobacterium group</taxon>
        <taxon>Agrobacterium</taxon>
    </lineage>
</organism>
<evidence type="ECO:0000256" key="1">
    <source>
        <dbReference type="SAM" id="Phobius"/>
    </source>
</evidence>
<dbReference type="STRING" id="2052828.ATO67_08965"/>
<sequence length="65" mass="7136">MTDRSELVVRKMTALYADRQGATAIEYGLIVGIISLSIIFGMESIRDNLLAIFKIISDTFANAVV</sequence>
<reference evidence="2 3" key="1">
    <citation type="submission" date="2015-11" db="EMBL/GenBank/DDBJ databases">
        <title>Draft genome sequence of Agrobacterium sp. R89-1.</title>
        <authorList>
            <person name="Zahradnik J."/>
            <person name="Kyslikova E."/>
            <person name="Palyzova A."/>
            <person name="Kyslik P."/>
        </authorList>
    </citation>
    <scope>NUCLEOTIDE SEQUENCE [LARGE SCALE GENOMIC DNA]</scope>
    <source>
        <strain evidence="2 3">R89-1</strain>
    </source>
</reference>
<name>A0A135P1Q4_9HYPH</name>
<dbReference type="Proteomes" id="UP000070498">
    <property type="component" value="Unassembled WGS sequence"/>
</dbReference>
<keyword evidence="1" id="KW-0472">Membrane</keyword>
<evidence type="ECO:0008006" key="4">
    <source>
        <dbReference type="Google" id="ProtNLM"/>
    </source>
</evidence>
<feature type="transmembrane region" description="Helical" evidence="1">
    <location>
        <begin position="21"/>
        <end position="40"/>
    </location>
</feature>
<evidence type="ECO:0000313" key="2">
    <source>
        <dbReference type="EMBL" id="KXG85319.1"/>
    </source>
</evidence>
<gene>
    <name evidence="2" type="ORF">ATO67_08965</name>
</gene>
<keyword evidence="3" id="KW-1185">Reference proteome</keyword>
<evidence type="ECO:0000313" key="3">
    <source>
        <dbReference type="Proteomes" id="UP000070498"/>
    </source>
</evidence>
<keyword evidence="1" id="KW-0812">Transmembrane</keyword>
<dbReference type="AlphaFoldDB" id="A0A135P1Q4"/>
<dbReference type="Pfam" id="PF04964">
    <property type="entry name" value="Flp_Fap"/>
    <property type="match status" value="1"/>
</dbReference>
<keyword evidence="1" id="KW-1133">Transmembrane helix</keyword>
<proteinExistence type="predicted"/>
<dbReference type="EMBL" id="LNUW01000034">
    <property type="protein sequence ID" value="KXG85319.1"/>
    <property type="molecule type" value="Genomic_DNA"/>
</dbReference>